<accession>F9WAM5</accession>
<dbReference type="EMBL" id="CAEQ01001454">
    <property type="protein sequence ID" value="CCD14295.1"/>
    <property type="molecule type" value="Genomic_DNA"/>
</dbReference>
<feature type="compositionally biased region" description="Basic and acidic residues" evidence="1">
    <location>
        <begin position="90"/>
        <end position="100"/>
    </location>
</feature>
<evidence type="ECO:0000256" key="1">
    <source>
        <dbReference type="SAM" id="MobiDB-lite"/>
    </source>
</evidence>
<gene>
    <name evidence="2" type="ORF">TCIL3000_0_05320</name>
</gene>
<dbReference type="Proteomes" id="UP000000702">
    <property type="component" value="Unassembled WGS sequence"/>
</dbReference>
<protein>
    <submittedName>
        <fullName evidence="2">Uncharacterized protein</fullName>
    </submittedName>
</protein>
<feature type="region of interest" description="Disordered" evidence="1">
    <location>
        <begin position="90"/>
        <end position="118"/>
    </location>
</feature>
<name>F9WAM5_TRYCI</name>
<organism evidence="2 3">
    <name type="scientific">Trypanosoma congolense (strain IL3000)</name>
    <dbReference type="NCBI Taxonomy" id="1068625"/>
    <lineage>
        <taxon>Eukaryota</taxon>
        <taxon>Discoba</taxon>
        <taxon>Euglenozoa</taxon>
        <taxon>Kinetoplastea</taxon>
        <taxon>Metakinetoplastina</taxon>
        <taxon>Trypanosomatida</taxon>
        <taxon>Trypanosomatidae</taxon>
        <taxon>Trypanosoma</taxon>
        <taxon>Nannomonas</taxon>
    </lineage>
</organism>
<keyword evidence="3" id="KW-1185">Reference proteome</keyword>
<reference evidence="2 3" key="2">
    <citation type="journal article" date="2012" name="Proc. Natl. Acad. Sci. U.S.A.">
        <title>Antigenic diversity is generated by distinct evolutionary mechanisms in African trypanosome species.</title>
        <authorList>
            <person name="Jackson A.P."/>
            <person name="Berry A."/>
            <person name="Aslett M."/>
            <person name="Allison H.C."/>
            <person name="Burton P."/>
            <person name="Vavrova-Anderson J."/>
            <person name="Brown R."/>
            <person name="Browne H."/>
            <person name="Corton N."/>
            <person name="Hauser H."/>
            <person name="Gamble J."/>
            <person name="Gilderthorp R."/>
            <person name="Marcello L."/>
            <person name="McQuillan J."/>
            <person name="Otto T.D."/>
            <person name="Quail M.A."/>
            <person name="Sanders M.J."/>
            <person name="van Tonder A."/>
            <person name="Ginger M.L."/>
            <person name="Field M.C."/>
            <person name="Barry J.D."/>
            <person name="Hertz-Fowler C."/>
            <person name="Berriman M."/>
        </authorList>
    </citation>
    <scope>NUCLEOTIDE SEQUENCE [LARGE SCALE GENOMIC DNA]</scope>
    <source>
        <strain evidence="2 3">IL3000</strain>
    </source>
</reference>
<proteinExistence type="predicted"/>
<evidence type="ECO:0000313" key="2">
    <source>
        <dbReference type="EMBL" id="CCD14295.1"/>
    </source>
</evidence>
<evidence type="ECO:0000313" key="3">
    <source>
        <dbReference type="Proteomes" id="UP000000702"/>
    </source>
</evidence>
<comment type="caution">
    <text evidence="2">The sequence shown here is derived from an EMBL/GenBank/DDBJ whole genome shotgun (WGS) entry which is preliminary data.</text>
</comment>
<reference evidence="3" key="1">
    <citation type="submission" date="2011-07" db="EMBL/GenBank/DDBJ databases">
        <title>Divergent evolution of antigenic variation in African trypanosomes.</title>
        <authorList>
            <person name="Jackson A.P."/>
            <person name="Berry A."/>
            <person name="Allison H.C."/>
            <person name="Burton P."/>
            <person name="Anderson J."/>
            <person name="Aslett M."/>
            <person name="Brown R."/>
            <person name="Corton N."/>
            <person name="Harris D."/>
            <person name="Hauser H."/>
            <person name="Gamble J."/>
            <person name="Gilderthorp R."/>
            <person name="McQuillan J."/>
            <person name="Quail M.A."/>
            <person name="Sanders M."/>
            <person name="Van Tonder A."/>
            <person name="Ginger M.L."/>
            <person name="Donelson J.E."/>
            <person name="Field M.C."/>
            <person name="Barry J.D."/>
            <person name="Berriman M."/>
            <person name="Hertz-Fowler C."/>
        </authorList>
    </citation>
    <scope>NUCLEOTIDE SEQUENCE [LARGE SCALE GENOMIC DNA]</scope>
    <source>
        <strain evidence="3">IL3000</strain>
    </source>
</reference>
<dbReference type="AlphaFoldDB" id="F9WAM5"/>
<feature type="region of interest" description="Disordered" evidence="1">
    <location>
        <begin position="38"/>
        <end position="65"/>
    </location>
</feature>
<sequence length="118" mass="12967">MSRQLRGDPFGTSQSGSEVRVLYTALRLGATIVSHWGANTTRDDPVNQLGRPSLDPYEPGRPRSILLPTGSLTYGMPTRCCNSNAFHCRGESPFRRREPTDGDQGGTFSFDVPRPLTV</sequence>